<dbReference type="GO" id="GO:0009249">
    <property type="term" value="P:protein lipoylation"/>
    <property type="evidence" value="ECO:0007669"/>
    <property type="project" value="UniProtKB-ARBA"/>
</dbReference>
<dbReference type="GO" id="GO:0016740">
    <property type="term" value="F:transferase activity"/>
    <property type="evidence" value="ECO:0007669"/>
    <property type="project" value="UniProtKB-ARBA"/>
</dbReference>
<evidence type="ECO:0000259" key="1">
    <source>
        <dbReference type="PROSITE" id="PS51733"/>
    </source>
</evidence>
<dbReference type="AlphaFoldDB" id="A0AAU8IC51"/>
<dbReference type="InterPro" id="IPR050664">
    <property type="entry name" value="Octanoyltrans_LipM/LipL"/>
</dbReference>
<feature type="domain" description="BPL/LPL catalytic" evidence="1">
    <location>
        <begin position="33"/>
        <end position="243"/>
    </location>
</feature>
<dbReference type="PROSITE" id="PS51733">
    <property type="entry name" value="BPL_LPL_CATALYTIC"/>
    <property type="match status" value="1"/>
</dbReference>
<sequence>MQSDHWSFMDSGRQTPAYNMALDEYLLNRGAGGRKKPVLRFYGWDPPGLSIGYFQKTKGRISSEGIRRHGIKLVRRLTGGQAVLHHHELTYSVLIPEDDPDMPGSVVGAYRLISEGLLKGFSHLGLHAELAIPEKKKSHSHSPVCFEEASWYELVVEGRKAAGSAQTRQKGMILQHGSIPIDIDREELFDCFIYPNNRVRDRARQAFLHKAVTIDEIARRRITLDEVKQAFYQGFEQGLGIKLETEGITRAEEEQVRILARTKYETDAWNWKR</sequence>
<keyword evidence="2" id="KW-0436">Ligase</keyword>
<accession>A0AAU8IC51</accession>
<dbReference type="CDD" id="cd16443">
    <property type="entry name" value="LplA"/>
    <property type="match status" value="1"/>
</dbReference>
<gene>
    <name evidence="2" type="ORF">ABNN70_08405</name>
</gene>
<dbReference type="InterPro" id="IPR004143">
    <property type="entry name" value="BPL_LPL_catalytic"/>
</dbReference>
<dbReference type="RefSeq" id="WP_129928674.1">
    <property type="nucleotide sequence ID" value="NZ_CP159510.1"/>
</dbReference>
<dbReference type="EMBL" id="CP159510">
    <property type="protein sequence ID" value="XCJ15753.1"/>
    <property type="molecule type" value="Genomic_DNA"/>
</dbReference>
<name>A0AAU8IC51_9BACL</name>
<dbReference type="GO" id="GO:0140096">
    <property type="term" value="F:catalytic activity, acting on a protein"/>
    <property type="evidence" value="ECO:0007669"/>
    <property type="project" value="UniProtKB-ARBA"/>
</dbReference>
<dbReference type="Gene3D" id="3.30.930.10">
    <property type="entry name" value="Bira Bifunctional Protein, Domain 2"/>
    <property type="match status" value="1"/>
</dbReference>
<dbReference type="InterPro" id="IPR045864">
    <property type="entry name" value="aa-tRNA-synth_II/BPL/LPL"/>
</dbReference>
<proteinExistence type="predicted"/>
<protein>
    <submittedName>
        <fullName evidence="2">Biotin/lipoate A/B protein ligase family protein</fullName>
    </submittedName>
</protein>
<organism evidence="2">
    <name type="scientific">Sporolactobacillus sp. Y61</name>
    <dbReference type="NCBI Taxonomy" id="3160863"/>
    <lineage>
        <taxon>Bacteria</taxon>
        <taxon>Bacillati</taxon>
        <taxon>Bacillota</taxon>
        <taxon>Bacilli</taxon>
        <taxon>Bacillales</taxon>
        <taxon>Sporolactobacillaceae</taxon>
        <taxon>Sporolactobacillus</taxon>
    </lineage>
</organism>
<dbReference type="GO" id="GO:0016874">
    <property type="term" value="F:ligase activity"/>
    <property type="evidence" value="ECO:0007669"/>
    <property type="project" value="UniProtKB-KW"/>
</dbReference>
<dbReference type="SUPFAM" id="SSF55681">
    <property type="entry name" value="Class II aaRS and biotin synthetases"/>
    <property type="match status" value="1"/>
</dbReference>
<dbReference type="PANTHER" id="PTHR43679">
    <property type="entry name" value="OCTANOYLTRANSFERASE LIPM-RELATED"/>
    <property type="match status" value="1"/>
</dbReference>
<dbReference type="Pfam" id="PF21948">
    <property type="entry name" value="LplA-B_cat"/>
    <property type="match status" value="1"/>
</dbReference>
<dbReference type="PANTHER" id="PTHR43679:SF2">
    <property type="entry name" value="OCTANOYL-[GCVH]:PROTEIN N-OCTANOYLTRANSFERASE"/>
    <property type="match status" value="1"/>
</dbReference>
<evidence type="ECO:0000313" key="2">
    <source>
        <dbReference type="EMBL" id="XCJ15753.1"/>
    </source>
</evidence>
<reference evidence="2" key="1">
    <citation type="submission" date="2024-06" db="EMBL/GenBank/DDBJ databases">
        <authorList>
            <person name="Fan A."/>
            <person name="Zhang F.Y."/>
            <person name="Zhang L."/>
        </authorList>
    </citation>
    <scope>NUCLEOTIDE SEQUENCE</scope>
    <source>
        <strain evidence="2">Y61</strain>
    </source>
</reference>